<evidence type="ECO:0000256" key="3">
    <source>
        <dbReference type="ARBA" id="ARBA00023163"/>
    </source>
</evidence>
<gene>
    <name evidence="7" type="ORF">GCM10009786_06620</name>
</gene>
<dbReference type="Gene3D" id="1.10.10.10">
    <property type="entry name" value="Winged helix-like DNA-binding domain superfamily/Winged helix DNA-binding domain"/>
    <property type="match status" value="1"/>
</dbReference>
<organism evidence="7 8">
    <name type="scientific">Leucobacter alluvii</name>
    <dbReference type="NCBI Taxonomy" id="340321"/>
    <lineage>
        <taxon>Bacteria</taxon>
        <taxon>Bacillati</taxon>
        <taxon>Actinomycetota</taxon>
        <taxon>Actinomycetes</taxon>
        <taxon>Micrococcales</taxon>
        <taxon>Microbacteriaceae</taxon>
        <taxon>Leucobacter</taxon>
    </lineage>
</organism>
<evidence type="ECO:0000259" key="5">
    <source>
        <dbReference type="PROSITE" id="PS51071"/>
    </source>
</evidence>
<evidence type="ECO:0000256" key="4">
    <source>
        <dbReference type="SAM" id="MobiDB-lite"/>
    </source>
</evidence>
<proteinExistence type="predicted"/>
<dbReference type="Gene3D" id="3.40.50.10490">
    <property type="entry name" value="Glucose-6-phosphate isomerase like protein, domain 1"/>
    <property type="match status" value="1"/>
</dbReference>
<dbReference type="Pfam" id="PF01380">
    <property type="entry name" value="SIS"/>
    <property type="match status" value="1"/>
</dbReference>
<dbReference type="EMBL" id="BAAAOP010000003">
    <property type="protein sequence ID" value="GAA2186327.1"/>
    <property type="molecule type" value="Genomic_DNA"/>
</dbReference>
<dbReference type="InterPro" id="IPR036388">
    <property type="entry name" value="WH-like_DNA-bd_sf"/>
</dbReference>
<protein>
    <submittedName>
        <fullName evidence="7">MurR/RpiR family transcriptional regulator</fullName>
    </submittedName>
</protein>
<feature type="region of interest" description="Disordered" evidence="4">
    <location>
        <begin position="98"/>
        <end position="120"/>
    </location>
</feature>
<keyword evidence="2" id="KW-0238">DNA-binding</keyword>
<dbReference type="SUPFAM" id="SSF46689">
    <property type="entry name" value="Homeodomain-like"/>
    <property type="match status" value="1"/>
</dbReference>
<dbReference type="PROSITE" id="PS51464">
    <property type="entry name" value="SIS"/>
    <property type="match status" value="1"/>
</dbReference>
<evidence type="ECO:0000313" key="7">
    <source>
        <dbReference type="EMBL" id="GAA2186327.1"/>
    </source>
</evidence>
<dbReference type="InterPro" id="IPR035472">
    <property type="entry name" value="RpiR-like_SIS"/>
</dbReference>
<dbReference type="Pfam" id="PF01418">
    <property type="entry name" value="HTH_6"/>
    <property type="match status" value="1"/>
</dbReference>
<dbReference type="InterPro" id="IPR046348">
    <property type="entry name" value="SIS_dom_sf"/>
</dbReference>
<dbReference type="InterPro" id="IPR009057">
    <property type="entry name" value="Homeodomain-like_sf"/>
</dbReference>
<dbReference type="Proteomes" id="UP001501084">
    <property type="component" value="Unassembled WGS sequence"/>
</dbReference>
<feature type="domain" description="HTH rpiR-type" evidence="5">
    <location>
        <begin position="11"/>
        <end position="87"/>
    </location>
</feature>
<dbReference type="PANTHER" id="PTHR30514:SF21">
    <property type="entry name" value="RPIR-FAMILY TRANSCRIPTIONAL REGULATOR"/>
    <property type="match status" value="1"/>
</dbReference>
<evidence type="ECO:0000256" key="1">
    <source>
        <dbReference type="ARBA" id="ARBA00023015"/>
    </source>
</evidence>
<evidence type="ECO:0000313" key="8">
    <source>
        <dbReference type="Proteomes" id="UP001501084"/>
    </source>
</evidence>
<accession>A0ABP5MYV4</accession>
<evidence type="ECO:0000256" key="2">
    <source>
        <dbReference type="ARBA" id="ARBA00023125"/>
    </source>
</evidence>
<dbReference type="PANTHER" id="PTHR30514">
    <property type="entry name" value="GLUCOKINASE"/>
    <property type="match status" value="1"/>
</dbReference>
<dbReference type="SUPFAM" id="SSF53697">
    <property type="entry name" value="SIS domain"/>
    <property type="match status" value="1"/>
</dbReference>
<name>A0ABP5MYV4_9MICO</name>
<reference evidence="8" key="1">
    <citation type="journal article" date="2019" name="Int. J. Syst. Evol. Microbiol.">
        <title>The Global Catalogue of Microorganisms (GCM) 10K type strain sequencing project: providing services to taxonomists for standard genome sequencing and annotation.</title>
        <authorList>
            <consortium name="The Broad Institute Genomics Platform"/>
            <consortium name="The Broad Institute Genome Sequencing Center for Infectious Disease"/>
            <person name="Wu L."/>
            <person name="Ma J."/>
        </authorList>
    </citation>
    <scope>NUCLEOTIDE SEQUENCE [LARGE SCALE GENOMIC DNA]</scope>
    <source>
        <strain evidence="8">JCM 14919</strain>
    </source>
</reference>
<keyword evidence="1" id="KW-0805">Transcription regulation</keyword>
<feature type="compositionally biased region" description="Gly residues" evidence="4">
    <location>
        <begin position="99"/>
        <end position="120"/>
    </location>
</feature>
<dbReference type="InterPro" id="IPR001347">
    <property type="entry name" value="SIS_dom"/>
</dbReference>
<comment type="caution">
    <text evidence="7">The sequence shown here is derived from an EMBL/GenBank/DDBJ whole genome shotgun (WGS) entry which is preliminary data.</text>
</comment>
<evidence type="ECO:0000259" key="6">
    <source>
        <dbReference type="PROSITE" id="PS51464"/>
    </source>
</evidence>
<dbReference type="PROSITE" id="PS51071">
    <property type="entry name" value="HTH_RPIR"/>
    <property type="match status" value="1"/>
</dbReference>
<feature type="domain" description="SIS" evidence="6">
    <location>
        <begin position="159"/>
        <end position="300"/>
    </location>
</feature>
<dbReference type="RefSeq" id="WP_346057368.1">
    <property type="nucleotide sequence ID" value="NZ_BAAAOP010000003.1"/>
</dbReference>
<keyword evidence="3" id="KW-0804">Transcription</keyword>
<sequence>MTTTWQGSPDARPSARIASLAPALQRTERRVVEAIAADRERAVECTAQALAERVGVGRTTVIRAAQSLGYDGYPQLRVALVQELALEGAAVAGTAAGRGTTGAAGTGGAGGAAGRAGSGARGDAIDPTILGALRVRIAQLAARLDDSMAALTPEAVDAFVQALDSADRLLVVANGLSSPIGLDFAMRLNSAGRSVEQFADPMAQQIAARQLGAGSVCAVFSGSGANRATLDVMGAARLSGARVIAITSFARSAVEKLSDVTLVVPPLGGSFHDELIHTSRAALMLLTEHLVDAFVEMRGDRGRDARSAVLTVLADALEE</sequence>
<keyword evidence="8" id="KW-1185">Reference proteome</keyword>
<dbReference type="InterPro" id="IPR047640">
    <property type="entry name" value="RpiR-like"/>
</dbReference>
<dbReference type="CDD" id="cd05013">
    <property type="entry name" value="SIS_RpiR"/>
    <property type="match status" value="1"/>
</dbReference>
<dbReference type="InterPro" id="IPR000281">
    <property type="entry name" value="HTH_RpiR"/>
</dbReference>